<dbReference type="SMR" id="A0A3B6U9B6"/>
<evidence type="ECO:0008006" key="10">
    <source>
        <dbReference type="Google" id="ProtNLM"/>
    </source>
</evidence>
<dbReference type="InterPro" id="IPR002182">
    <property type="entry name" value="NB-ARC"/>
</dbReference>
<protein>
    <recommendedName>
        <fullName evidence="10">NB-ARC domain-containing protein</fullName>
    </recommendedName>
</protein>
<evidence type="ECO:0000256" key="4">
    <source>
        <dbReference type="ARBA" id="ARBA00022741"/>
    </source>
</evidence>
<organism evidence="8">
    <name type="scientific">Triticum aestivum</name>
    <name type="common">Wheat</name>
    <dbReference type="NCBI Taxonomy" id="4565"/>
    <lineage>
        <taxon>Eukaryota</taxon>
        <taxon>Viridiplantae</taxon>
        <taxon>Streptophyta</taxon>
        <taxon>Embryophyta</taxon>
        <taxon>Tracheophyta</taxon>
        <taxon>Spermatophyta</taxon>
        <taxon>Magnoliopsida</taxon>
        <taxon>Liliopsida</taxon>
        <taxon>Poales</taxon>
        <taxon>Poaceae</taxon>
        <taxon>BOP clade</taxon>
        <taxon>Pooideae</taxon>
        <taxon>Triticodae</taxon>
        <taxon>Triticeae</taxon>
        <taxon>Triticinae</taxon>
        <taxon>Triticum</taxon>
    </lineage>
</organism>
<evidence type="ECO:0000259" key="6">
    <source>
        <dbReference type="Pfam" id="PF00931"/>
    </source>
</evidence>
<dbReference type="Gramene" id="TraesCLE_scaffold_037804_01G000100.1">
    <property type="protein sequence ID" value="TraesCLE_scaffold_037804_01G000100.1"/>
    <property type="gene ID" value="TraesCLE_scaffold_037804_01G000100"/>
</dbReference>
<accession>A0A3B6U9B6</accession>
<dbReference type="InterPro" id="IPR027417">
    <property type="entry name" value="P-loop_NTPase"/>
</dbReference>
<name>A0A3B6U9B6_WHEAT</name>
<dbReference type="InterPro" id="IPR038005">
    <property type="entry name" value="RX-like_CC"/>
</dbReference>
<dbReference type="Gene3D" id="1.20.5.4130">
    <property type="match status" value="1"/>
</dbReference>
<keyword evidence="2" id="KW-0433">Leucine-rich repeat</keyword>
<keyword evidence="5" id="KW-0611">Plant defense</keyword>
<dbReference type="InterPro" id="IPR041118">
    <property type="entry name" value="Rx_N"/>
</dbReference>
<evidence type="ECO:0000256" key="1">
    <source>
        <dbReference type="ARBA" id="ARBA00008894"/>
    </source>
</evidence>
<comment type="similarity">
    <text evidence="1">Belongs to the disease resistance NB-LRR family.</text>
</comment>
<dbReference type="Gramene" id="TraesCSU02G018700.1">
    <property type="protein sequence ID" value="TraesCSU02G018700.1"/>
    <property type="gene ID" value="TraesCSU02G018700"/>
</dbReference>
<feature type="domain" description="NB-ARC" evidence="6">
    <location>
        <begin position="169"/>
        <end position="243"/>
    </location>
</feature>
<dbReference type="PANTHER" id="PTHR19338:SF65">
    <property type="entry name" value="OS06G0163900 PROTEIN"/>
    <property type="match status" value="1"/>
</dbReference>
<keyword evidence="9" id="KW-1185">Reference proteome</keyword>
<evidence type="ECO:0000259" key="7">
    <source>
        <dbReference type="Pfam" id="PF18052"/>
    </source>
</evidence>
<evidence type="ECO:0000256" key="5">
    <source>
        <dbReference type="ARBA" id="ARBA00022821"/>
    </source>
</evidence>
<keyword evidence="4" id="KW-0547">Nucleotide-binding</keyword>
<evidence type="ECO:0000313" key="9">
    <source>
        <dbReference type="Proteomes" id="UP000019116"/>
    </source>
</evidence>
<dbReference type="OMA" id="WHYRNIR"/>
<proteinExistence type="inferred from homology"/>
<dbReference type="Gramene" id="TraesWEE_scaffold_063805_01G000200.1">
    <property type="protein sequence ID" value="TraesWEE_scaffold_063805_01G000200.1"/>
    <property type="gene ID" value="TraesWEE_scaffold_063805_01G000200"/>
</dbReference>
<dbReference type="PANTHER" id="PTHR19338">
    <property type="entry name" value="TRANSLOCASE OF INNER MITOCHONDRIAL MEMBRANE 13 HOMOLOG"/>
    <property type="match status" value="1"/>
</dbReference>
<evidence type="ECO:0000256" key="2">
    <source>
        <dbReference type="ARBA" id="ARBA00022614"/>
    </source>
</evidence>
<dbReference type="SUPFAM" id="SSF52540">
    <property type="entry name" value="P-loop containing nucleoside triphosphate hydrolases"/>
    <property type="match status" value="1"/>
</dbReference>
<dbReference type="EnsemblPlants" id="TraesCSU02G018700.1">
    <property type="protein sequence ID" value="TraesCSU02G018700.1"/>
    <property type="gene ID" value="TraesCSU02G018700"/>
</dbReference>
<reference evidence="8" key="2">
    <citation type="submission" date="2018-10" db="UniProtKB">
        <authorList>
            <consortium name="EnsemblPlants"/>
        </authorList>
    </citation>
    <scope>IDENTIFICATION</scope>
</reference>
<feature type="domain" description="Disease resistance N-terminal" evidence="7">
    <location>
        <begin position="13"/>
        <end position="101"/>
    </location>
</feature>
<dbReference type="Gramene" id="TraesCAD_scaffold_040334_01G000200.1">
    <property type="protein sequence ID" value="TraesCAD_scaffold_040334_01G000200.1"/>
    <property type="gene ID" value="TraesCAD_scaffold_040334_01G000200"/>
</dbReference>
<dbReference type="Pfam" id="PF00931">
    <property type="entry name" value="NB-ARC"/>
    <property type="match status" value="1"/>
</dbReference>
<keyword evidence="3" id="KW-0677">Repeat</keyword>
<dbReference type="Gene3D" id="3.40.50.300">
    <property type="entry name" value="P-loop containing nucleotide triphosphate hydrolases"/>
    <property type="match status" value="1"/>
</dbReference>
<dbReference type="Gramene" id="TraesROB_scaffold_051941_01G000100.1">
    <property type="protein sequence ID" value="TraesROB_scaffold_051941_01G000100.1"/>
    <property type="gene ID" value="TraesROB_scaffold_051941_01G000100"/>
</dbReference>
<dbReference type="Proteomes" id="UP000019116">
    <property type="component" value="Chromosome Un"/>
</dbReference>
<dbReference type="GO" id="GO:0043531">
    <property type="term" value="F:ADP binding"/>
    <property type="evidence" value="ECO:0007669"/>
    <property type="project" value="InterPro"/>
</dbReference>
<dbReference type="GO" id="GO:0006952">
    <property type="term" value="P:defense response"/>
    <property type="evidence" value="ECO:0007669"/>
    <property type="project" value="UniProtKB-KW"/>
</dbReference>
<evidence type="ECO:0000313" key="8">
    <source>
        <dbReference type="EnsemblPlants" id="TraesCSU02G018700.1"/>
    </source>
</evidence>
<reference evidence="8" key="1">
    <citation type="submission" date="2018-08" db="EMBL/GenBank/DDBJ databases">
        <authorList>
            <person name="Rossello M."/>
        </authorList>
    </citation>
    <scope>NUCLEOTIDE SEQUENCE [LARGE SCALE GENOMIC DNA]</scope>
    <source>
        <strain evidence="8">cv. Chinese Spring</strain>
    </source>
</reference>
<sequence length="292" mass="32816">MEGVMAASAVTGAMKTLLPKLVTLLETKYKLCRRVKKQISSLRDEMRSMNALLVKMAGAEKLDVQQKDWRDKVRELSYDMEDCIDIFTSELDGGDAKAGRLRRLRKLKARFKIAVRIEELKARVREVSDCRVRLEFHDHSGRPQDHVAIDPRVTALYPGPNSLVGIDGPKEMLIELLQKEEDAQQLKVVSVVGFGGMGKTTLVKQVYDSIKSQFHCTAFISMSQNPNIIEILRKMVKELLHSGAPGADEAELIDILRTNMENRSEHQWRGAAAEPQPSPSRAAMQVELLHGN</sequence>
<dbReference type="CDD" id="cd14798">
    <property type="entry name" value="RX-CC_like"/>
    <property type="match status" value="1"/>
</dbReference>
<dbReference type="AlphaFoldDB" id="A0A3B6U9B6"/>
<dbReference type="Pfam" id="PF18052">
    <property type="entry name" value="Rx_N"/>
    <property type="match status" value="1"/>
</dbReference>
<evidence type="ECO:0000256" key="3">
    <source>
        <dbReference type="ARBA" id="ARBA00022737"/>
    </source>
</evidence>